<gene>
    <name evidence="1" type="ORF">METSCH_D02930</name>
</gene>
<proteinExistence type="predicted"/>
<name>A0A4P6XQD0_9ASCO</name>
<dbReference type="GO" id="GO:0046982">
    <property type="term" value="F:protein heterodimerization activity"/>
    <property type="evidence" value="ECO:0007669"/>
    <property type="project" value="InterPro"/>
</dbReference>
<reference evidence="2" key="1">
    <citation type="submission" date="2019-03" db="EMBL/GenBank/DDBJ databases">
        <title>Snf2 controls pulcherriminic acid biosynthesis and connects pigmentation and antifungal activity of the yeast Metschnikowia pulcherrima.</title>
        <authorList>
            <person name="Gore-Lloyd D."/>
            <person name="Sumann I."/>
            <person name="Brachmann A.O."/>
            <person name="Schneeberger K."/>
            <person name="Ortiz-Merino R.A."/>
            <person name="Moreno-Beltran M."/>
            <person name="Schlaefli M."/>
            <person name="Kirner P."/>
            <person name="Santos Kron A."/>
            <person name="Wolfe K.H."/>
            <person name="Piel J."/>
            <person name="Ahrens C.H."/>
            <person name="Henk D."/>
            <person name="Freimoser F.M."/>
        </authorList>
    </citation>
    <scope>NUCLEOTIDE SEQUENCE [LARGE SCALE GENOMIC DNA]</scope>
    <source>
        <strain evidence="2">APC 1.2</strain>
    </source>
</reference>
<keyword evidence="2" id="KW-1185">Reference proteome</keyword>
<dbReference type="Gene3D" id="1.10.20.10">
    <property type="entry name" value="Histone, subunit A"/>
    <property type="match status" value="1"/>
</dbReference>
<sequence>MAVSKPKGSYPQSRFRAVLAKKTSHRIAKDNTDMLVYLVYMDYLSKLLHRKDGTELTERSIEEAHEKLMKQYKG</sequence>
<dbReference type="Proteomes" id="UP000292447">
    <property type="component" value="Chromosome IV"/>
</dbReference>
<dbReference type="EMBL" id="CP034459">
    <property type="protein sequence ID" value="QBM89229.1"/>
    <property type="molecule type" value="Genomic_DNA"/>
</dbReference>
<evidence type="ECO:0000313" key="2">
    <source>
        <dbReference type="Proteomes" id="UP000292447"/>
    </source>
</evidence>
<accession>A0A4P6XQD0</accession>
<evidence type="ECO:0000313" key="1">
    <source>
        <dbReference type="EMBL" id="QBM89229.1"/>
    </source>
</evidence>
<dbReference type="InterPro" id="IPR009072">
    <property type="entry name" value="Histone-fold"/>
</dbReference>
<dbReference type="AlphaFoldDB" id="A0A4P6XQD0"/>
<protein>
    <submittedName>
        <fullName evidence="1">Uncharacterized protein</fullName>
    </submittedName>
</protein>
<organism evidence="1 2">
    <name type="scientific">Metschnikowia aff. pulcherrima</name>
    <dbReference type="NCBI Taxonomy" id="2163413"/>
    <lineage>
        <taxon>Eukaryota</taxon>
        <taxon>Fungi</taxon>
        <taxon>Dikarya</taxon>
        <taxon>Ascomycota</taxon>
        <taxon>Saccharomycotina</taxon>
        <taxon>Pichiomycetes</taxon>
        <taxon>Metschnikowiaceae</taxon>
        <taxon>Metschnikowia</taxon>
    </lineage>
</organism>